<dbReference type="PANTHER" id="PTHR46730:SF1">
    <property type="entry name" value="PLAT DOMAIN-CONTAINING PROTEIN"/>
    <property type="match status" value="1"/>
</dbReference>
<dbReference type="InterPro" id="IPR002859">
    <property type="entry name" value="PKD/REJ-like"/>
</dbReference>
<feature type="region of interest" description="Disordered" evidence="6">
    <location>
        <begin position="1639"/>
        <end position="1662"/>
    </location>
</feature>
<dbReference type="EMBL" id="JARBDR010000917">
    <property type="protein sequence ID" value="KAJ8303375.1"/>
    <property type="molecule type" value="Genomic_DNA"/>
</dbReference>
<comment type="caution">
    <text evidence="8">The sequence shown here is derived from an EMBL/GenBank/DDBJ whole genome shotgun (WGS) entry which is preliminary data.</text>
</comment>
<evidence type="ECO:0000256" key="2">
    <source>
        <dbReference type="ARBA" id="ARBA00022692"/>
    </source>
</evidence>
<evidence type="ECO:0000256" key="4">
    <source>
        <dbReference type="ARBA" id="ARBA00022989"/>
    </source>
</evidence>
<keyword evidence="2" id="KW-0812">Transmembrane</keyword>
<feature type="domain" description="PKD/REJ-like" evidence="7">
    <location>
        <begin position="1039"/>
        <end position="1396"/>
    </location>
</feature>
<evidence type="ECO:0000256" key="3">
    <source>
        <dbReference type="ARBA" id="ARBA00022737"/>
    </source>
</evidence>
<organism evidence="8 9">
    <name type="scientific">Tegillarca granosa</name>
    <name type="common">Malaysian cockle</name>
    <name type="synonym">Anadara granosa</name>
    <dbReference type="NCBI Taxonomy" id="220873"/>
    <lineage>
        <taxon>Eukaryota</taxon>
        <taxon>Metazoa</taxon>
        <taxon>Spiralia</taxon>
        <taxon>Lophotrochozoa</taxon>
        <taxon>Mollusca</taxon>
        <taxon>Bivalvia</taxon>
        <taxon>Autobranchia</taxon>
        <taxon>Pteriomorphia</taxon>
        <taxon>Arcoida</taxon>
        <taxon>Arcoidea</taxon>
        <taxon>Arcidae</taxon>
        <taxon>Tegillarca</taxon>
    </lineage>
</organism>
<keyword evidence="4" id="KW-1133">Transmembrane helix</keyword>
<dbReference type="PANTHER" id="PTHR46730">
    <property type="entry name" value="POLYCYSTIN-1"/>
    <property type="match status" value="1"/>
</dbReference>
<evidence type="ECO:0000256" key="1">
    <source>
        <dbReference type="ARBA" id="ARBA00004370"/>
    </source>
</evidence>
<reference evidence="8 9" key="1">
    <citation type="submission" date="2022-12" db="EMBL/GenBank/DDBJ databases">
        <title>Chromosome-level genome of Tegillarca granosa.</title>
        <authorList>
            <person name="Kim J."/>
        </authorList>
    </citation>
    <scope>NUCLEOTIDE SEQUENCE [LARGE SCALE GENOMIC DNA]</scope>
    <source>
        <strain evidence="8">Teg-2019</strain>
        <tissue evidence="8">Adductor muscle</tissue>
    </source>
</reference>
<keyword evidence="3" id="KW-0677">Repeat</keyword>
<keyword evidence="9" id="KW-1185">Reference proteome</keyword>
<evidence type="ECO:0000259" key="7">
    <source>
        <dbReference type="Pfam" id="PF02010"/>
    </source>
</evidence>
<name>A0ABQ9EJ02_TEGGR</name>
<dbReference type="Pfam" id="PF02010">
    <property type="entry name" value="REJ"/>
    <property type="match status" value="1"/>
</dbReference>
<accession>A0ABQ9EJ02</accession>
<proteinExistence type="predicted"/>
<dbReference type="Proteomes" id="UP001217089">
    <property type="component" value="Unassembled WGS sequence"/>
</dbReference>
<evidence type="ECO:0000256" key="5">
    <source>
        <dbReference type="ARBA" id="ARBA00023136"/>
    </source>
</evidence>
<feature type="region of interest" description="Disordered" evidence="6">
    <location>
        <begin position="1700"/>
        <end position="1720"/>
    </location>
</feature>
<gene>
    <name evidence="8" type="ORF">KUTeg_019771</name>
</gene>
<protein>
    <recommendedName>
        <fullName evidence="7">PKD/REJ-like domain-containing protein</fullName>
    </recommendedName>
</protein>
<evidence type="ECO:0000313" key="9">
    <source>
        <dbReference type="Proteomes" id="UP001217089"/>
    </source>
</evidence>
<keyword evidence="5" id="KW-0472">Membrane</keyword>
<evidence type="ECO:0000313" key="8">
    <source>
        <dbReference type="EMBL" id="KAJ8303375.1"/>
    </source>
</evidence>
<evidence type="ECO:0000256" key="6">
    <source>
        <dbReference type="SAM" id="MobiDB-lite"/>
    </source>
</evidence>
<comment type="subcellular location">
    <subcellularLocation>
        <location evidence="1">Membrane</location>
    </subcellularLocation>
</comment>
<sequence>MSQNINPGASVSINYPIHLRCSNNSGISWKISTGSGSPVELTDSSTLTQNDVVMVTTNGSTSGLLKCLIVDSGSRTSRDTYSVGILVIASPIADITMTVQNLTVNEGTVYISMPNWTEIFMINLPDENPIDSSMELISSDTTILNTYRQMIQAYSGVFMAQIQFDPVPRDVNQNVAAALQIWSPTSGSWITQNSMYTAPGLSTNIRAEYHYRLRLSTSYNGEFRIIFTMQDNQVHSLIIEVVAVNDAPTFKSFGRRGVSEPIESLLLYPYSGSFTPVNVGDLASAIYTDEEGDTLGLAFIGFTSTHIGTWQYLLNSNWETFTNLGSNVQPTQNVTVTLLSATDKIRFQPNNVNVLWSQLEAQRYTQLLALASDGTGIDTIPTDKSYQIYIQRCDTGICGMGESSSFSKEVVKLYMSRSGCDGKPGSKLENDRCGECGGSDTCVDCSGIVNGDCGDSCEDEHYIHPDLQMCLPNNTDVKKLLDELTGCDNVLHSGAIINECGHCVLGTTNKTVTHGLDECGICNGNNTSCTDCNGVVNGNHVVDDCGSCLILTDPTFNIGCVKIVSITPSVIGASGSRTFEIKGANLTSYESVSCQFVKLVTNQVIQLITTNFNSQNNQIFITTPVLSSIVVGLYSVRCTFDQILTLTIGNQDVTIFDYPLVDEIIPPEMTLKQAQTVTLRGSGIVDTGYIQCAVRCPYTDPNIGCFSTELVMAGFVVFPGKRLNDSAVECDFRRMSAIRKAMGYSITVMLEMFNDDNKNMLSYVMYRVIAPAPQVRQSYIHSRYCTLTIQFDTYIEVSSCKDILSNNSWTHIAGQSDIRCDLIGDRVLIKLSRDSTLQPGRTLTLQPTVTKLAKSLSSYALYASGDFVVSEARVSNPIFRIVGPKVVGSCDPFTMTLIQKDVGCVTLTYNWTVTANDSNPSADEVADIERLQAKLNDLSVSTKRIYIDGDEVIPGSSYNFTVTIFNNRENVTYETSMIVKRSVDVQPIRVRLKVADDITQFDVGNVLRMRAGEIGFEWISQTNDFSFSDFADNPYALVKSNAMRGGTSYTISVNVYFKDQMDVSSTSEVTVYTKSNPLVVRIRGGEKIKTLASKATVLDASLSVDPDRNIVDTAYYVWSCEEETSGVTCFVIQNGQSVTLKSLSQQTSSTSSILTIPANLMSPDKRYKFTVRMSKGSRMGNFTTTIQVIHSLPPTIEIPVIFLTVNYDEPLRVTSIVTSTGPVTMYWDCEEDLPGYDFVELAVYIPTNQLFARKNEAIQNFKFSLYTASQLPPGAKFALRVTATNTENDLQATSNIYVTVNSPPEIGDFSVSPANGTALETEFELTIGDGWSDSENDALYFTFFTRKTGESWIQLNTRGLVDVVSYSFITTSGIHDVRVKVCDSSGACSVKDKIQVLQIWIKRQVQYGSDIQNLYTFWNCTNDGTTQCYGACLASAQMTMDLVTVTSSTGYGELVQRSNVVFLKMINPETYNFMTVTNLTAPIDCMMWKSSNWTNETCTSYGYAKAGANCSVYEVRCSCYETGILSVFEGPVQDEIITTEAETTETGSIIVTFAILKRSSQTEDTIGVILARLQDKVQTETLTITDHNGQVLTVDTQSFKWSLTPYSYGGVDVLRKPGNIQTELQKAEFSNRGRINVQPALSKPGNGKLPLPEINKTDRFKDDNTDMNKVAINGKEDRFKQDDTDVAISIAGDDVIRQSRAESGVGTNSGSRDNVPKNGNVAASSVGVGIGGGMSSNQNTETETWIEKEIKTGHEEETRSVNFPSFLVNIVSTHSYYFASSHTKEFQKREIISLKKRLYFIFSIFNNTAEEAQVYQGTNLTLTYQILPRFKVEQLSREIINLKGIENLNFPVVLMDKEKIKKSKTENSLNLKYGYFCGEGWEN</sequence>